<protein>
    <submittedName>
        <fullName evidence="7">Unannotated protein</fullName>
    </submittedName>
</protein>
<evidence type="ECO:0000256" key="4">
    <source>
        <dbReference type="ARBA" id="ARBA00022989"/>
    </source>
</evidence>
<evidence type="ECO:0000256" key="1">
    <source>
        <dbReference type="ARBA" id="ARBA00004141"/>
    </source>
</evidence>
<feature type="transmembrane region" description="Helical" evidence="6">
    <location>
        <begin position="227"/>
        <end position="243"/>
    </location>
</feature>
<evidence type="ECO:0000256" key="6">
    <source>
        <dbReference type="SAM" id="Phobius"/>
    </source>
</evidence>
<feature type="transmembrane region" description="Helical" evidence="6">
    <location>
        <begin position="250"/>
        <end position="269"/>
    </location>
</feature>
<dbReference type="PANTHER" id="PTHR30474:SF3">
    <property type="entry name" value="PEPTIDOGLYCAN GLYCOSYLTRANSFERASE RODA"/>
    <property type="match status" value="1"/>
</dbReference>
<keyword evidence="2 6" id="KW-0812">Transmembrane</keyword>
<dbReference type="Pfam" id="PF01098">
    <property type="entry name" value="FTSW_RODA_SPOVE"/>
    <property type="match status" value="1"/>
</dbReference>
<dbReference type="EMBL" id="CAEZUX010000043">
    <property type="protein sequence ID" value="CAB4612836.1"/>
    <property type="molecule type" value="Genomic_DNA"/>
</dbReference>
<dbReference type="GO" id="GO:0032153">
    <property type="term" value="C:cell division site"/>
    <property type="evidence" value="ECO:0007669"/>
    <property type="project" value="TreeGrafter"/>
</dbReference>
<accession>A0A6J6HIN7</accession>
<feature type="transmembrane region" description="Helical" evidence="6">
    <location>
        <begin position="400"/>
        <end position="419"/>
    </location>
</feature>
<comment type="subcellular location">
    <subcellularLocation>
        <location evidence="1">Membrane</location>
        <topology evidence="1">Multi-pass membrane protein</topology>
    </subcellularLocation>
</comment>
<dbReference type="GO" id="GO:0008360">
    <property type="term" value="P:regulation of cell shape"/>
    <property type="evidence" value="ECO:0007669"/>
    <property type="project" value="UniProtKB-KW"/>
</dbReference>
<feature type="transmembrane region" description="Helical" evidence="6">
    <location>
        <begin position="12"/>
        <end position="32"/>
    </location>
</feature>
<keyword evidence="3" id="KW-0133">Cell shape</keyword>
<dbReference type="GO" id="GO:0015648">
    <property type="term" value="F:lipid-linked peptidoglycan transporter activity"/>
    <property type="evidence" value="ECO:0007669"/>
    <property type="project" value="TreeGrafter"/>
</dbReference>
<dbReference type="GO" id="GO:0005886">
    <property type="term" value="C:plasma membrane"/>
    <property type="evidence" value="ECO:0007669"/>
    <property type="project" value="TreeGrafter"/>
</dbReference>
<feature type="transmembrane region" description="Helical" evidence="6">
    <location>
        <begin position="334"/>
        <end position="355"/>
    </location>
</feature>
<feature type="transmembrane region" description="Helical" evidence="6">
    <location>
        <begin position="73"/>
        <end position="91"/>
    </location>
</feature>
<name>A0A6J6HIN7_9ZZZZ</name>
<evidence type="ECO:0000256" key="2">
    <source>
        <dbReference type="ARBA" id="ARBA00022692"/>
    </source>
</evidence>
<dbReference type="GO" id="GO:0051301">
    <property type="term" value="P:cell division"/>
    <property type="evidence" value="ECO:0007669"/>
    <property type="project" value="InterPro"/>
</dbReference>
<reference evidence="7" key="1">
    <citation type="submission" date="2020-05" db="EMBL/GenBank/DDBJ databases">
        <authorList>
            <person name="Chiriac C."/>
            <person name="Salcher M."/>
            <person name="Ghai R."/>
            <person name="Kavagutti S V."/>
        </authorList>
    </citation>
    <scope>NUCLEOTIDE SEQUENCE</scope>
</reference>
<dbReference type="PANTHER" id="PTHR30474">
    <property type="entry name" value="CELL CYCLE PROTEIN"/>
    <property type="match status" value="1"/>
</dbReference>
<keyword evidence="4 6" id="KW-1133">Transmembrane helix</keyword>
<dbReference type="InterPro" id="IPR001182">
    <property type="entry name" value="FtsW/RodA"/>
</dbReference>
<evidence type="ECO:0000313" key="7">
    <source>
        <dbReference type="EMBL" id="CAB4612836.1"/>
    </source>
</evidence>
<organism evidence="7">
    <name type="scientific">freshwater metagenome</name>
    <dbReference type="NCBI Taxonomy" id="449393"/>
    <lineage>
        <taxon>unclassified sequences</taxon>
        <taxon>metagenomes</taxon>
        <taxon>ecological metagenomes</taxon>
    </lineage>
</organism>
<evidence type="ECO:0000256" key="3">
    <source>
        <dbReference type="ARBA" id="ARBA00022960"/>
    </source>
</evidence>
<feature type="transmembrane region" description="Helical" evidence="6">
    <location>
        <begin position="44"/>
        <end position="66"/>
    </location>
</feature>
<sequence length="462" mass="49298">MAEGSVARSRRSTELGLVLLSGLITASAYVLASLGKHSAMPAKIVPFLLFVLGLLACGHVVVRFTAKAADSMFLPMAAFVHGLGFVMIARLNDRWAGLQATWSLIGLLAFAATLIFIERTGDLRRYQFTALAAGLVLLLLPMIPGVGFTSGGARIWVSVGPINFQPGEFAKILLAVFFAAYLAERRELIVDGHIRFLGITLPELRHLAPILVAWAVSVVVMVGEKDLGSSLLFFTLFVVMLWVATERTSFLVMGGGLFAAGAFIAYQLFSHVRTRVDIWLNPWAQETGRGYQPIQALYGLAHGGLTGTGLGMGSPDLIPAAHNDFIFAALGEEMGLIGVTAVLAAYALLVGAGMRTALRAQRDFEKLLAVGLTTITAVQTFIIVGGVLRVVPLTGVTLPFMSYGGSSLVANYVLLAILIRISDSTARSLHEVPDSASIAERVATWRLQRASRSNTTQAGAAK</sequence>
<feature type="transmembrane region" description="Helical" evidence="6">
    <location>
        <begin position="129"/>
        <end position="150"/>
    </location>
</feature>
<dbReference type="AlphaFoldDB" id="A0A6J6HIN7"/>
<proteinExistence type="predicted"/>
<feature type="transmembrane region" description="Helical" evidence="6">
    <location>
        <begin position="162"/>
        <end position="183"/>
    </location>
</feature>
<gene>
    <name evidence="7" type="ORF">UFOPK1874_00540</name>
</gene>
<feature type="transmembrane region" description="Helical" evidence="6">
    <location>
        <begin position="97"/>
        <end position="117"/>
    </location>
</feature>
<keyword evidence="5 6" id="KW-0472">Membrane</keyword>
<feature type="transmembrane region" description="Helical" evidence="6">
    <location>
        <begin position="367"/>
        <end position="388"/>
    </location>
</feature>
<feature type="transmembrane region" description="Helical" evidence="6">
    <location>
        <begin position="204"/>
        <end position="221"/>
    </location>
</feature>
<evidence type="ECO:0000256" key="5">
    <source>
        <dbReference type="ARBA" id="ARBA00023136"/>
    </source>
</evidence>